<sequence length="570" mass="63342">MAEVRHVLVAGLCITLMMGAMPTLAAGDDKRVAGSGNFELDEPQRRLEQQKRRLEALERLPGTGEASQPSSVSSVETSCLPIHELDMEGATLLNVSEKQALADSIREHCATVDDLNELLRFITQLYLDHGYITSRAYLPQQDLSSGKLRVIVVEGRIETFSYQNDDVSNAELLMASPVEPGALLNIRDLEQLIDQLNRLPSNQAKLALRPGDEVGGSVVDIDNTPGRPLHVSLGRNNGGSQGTGEQQWQAGVRWDSPLGLADQLTLQLGQAVTRRDDSDSDSRYIRYEVPYGYWTFDYSYSRSQYRTHAEANGFIFALDGISEKHAIGIERVILRDRTSKTGVRVGLSKSSTRNNIDGTRIEVSSQELSELELGINHGRRLGSALINVDIGWQQGLTSFGAQRDKGRSAAEPAAQYRKNTLALSYWQPFSLFDQSLSFTSFAYGQWSHDVLYSPQRLTIGGESTVRGFKEQSLSGDSGGYWRNEIGWRHPFDIARPLFDTWNLSLAYDVGVIRHGHYNPELHGRMSGYELSLGLSGKYLSANVGFAHSLERPDVIDSRETPVYFDVRLDI</sequence>
<name>Q1QSR2_CHRI1</name>
<keyword evidence="3" id="KW-0998">Cell outer membrane</keyword>
<keyword evidence="4" id="KW-0732">Signal</keyword>
<dbReference type="GO" id="GO:0098046">
    <property type="term" value="C:type V protein secretion system complex"/>
    <property type="evidence" value="ECO:0007669"/>
    <property type="project" value="TreeGrafter"/>
</dbReference>
<evidence type="ECO:0000313" key="9">
    <source>
        <dbReference type="Proteomes" id="UP000000239"/>
    </source>
</evidence>
<dbReference type="InterPro" id="IPR013686">
    <property type="entry name" value="Polypept-transport_assoc_ShlB"/>
</dbReference>
<dbReference type="InterPro" id="IPR005565">
    <property type="entry name" value="Hemolysn_activator_HlyB_C"/>
</dbReference>
<dbReference type="eggNOG" id="COG2831">
    <property type="taxonomic scope" value="Bacteria"/>
</dbReference>
<proteinExistence type="predicted"/>
<dbReference type="HOGENOM" id="CLU_020581_4_1_6"/>
<evidence type="ECO:0000259" key="5">
    <source>
        <dbReference type="Pfam" id="PF03865"/>
    </source>
</evidence>
<dbReference type="PANTHER" id="PTHR34597:SF3">
    <property type="entry name" value="OUTER MEMBRANE TRANSPORTER CDIB"/>
    <property type="match status" value="1"/>
</dbReference>
<feature type="domain" description="Haemolysin activator HlyB C-terminal" evidence="5">
    <location>
        <begin position="215"/>
        <end position="528"/>
    </location>
</feature>
<dbReference type="Gene3D" id="2.40.160.50">
    <property type="entry name" value="membrane protein fhac: a member of the omp85/tpsb transporter family"/>
    <property type="match status" value="1"/>
</dbReference>
<evidence type="ECO:0000256" key="3">
    <source>
        <dbReference type="ARBA" id="ARBA00023237"/>
    </source>
</evidence>
<dbReference type="KEGG" id="csa:Csal_3152"/>
<dbReference type="PIRSF" id="PIRSF029745">
    <property type="entry name" value="FhaC"/>
    <property type="match status" value="1"/>
</dbReference>
<keyword evidence="2" id="KW-0812">Transmembrane</keyword>
<gene>
    <name evidence="8" type="ordered locus">Csal_3152</name>
</gene>
<feature type="domain" description="ShlB POTRA" evidence="7">
    <location>
        <begin position="156"/>
        <end position="210"/>
    </location>
</feature>
<feature type="chain" id="PRO_5004195961" evidence="4">
    <location>
        <begin position="26"/>
        <end position="570"/>
    </location>
</feature>
<dbReference type="InterPro" id="IPR051544">
    <property type="entry name" value="TPS_OM_transporter"/>
</dbReference>
<dbReference type="RefSeq" id="WP_011508442.1">
    <property type="nucleotide sequence ID" value="NC_007963.1"/>
</dbReference>
<keyword evidence="9" id="KW-1185">Reference proteome</keyword>
<dbReference type="Pfam" id="PF17287">
    <property type="entry name" value="POTRA_3"/>
    <property type="match status" value="1"/>
</dbReference>
<feature type="signal peptide" evidence="4">
    <location>
        <begin position="1"/>
        <end position="25"/>
    </location>
</feature>
<feature type="domain" description="Polypeptide-transport-associated ShlB-type" evidence="6">
    <location>
        <begin position="80"/>
        <end position="155"/>
    </location>
</feature>
<dbReference type="Pfam" id="PF08479">
    <property type="entry name" value="POTRA_2"/>
    <property type="match status" value="1"/>
</dbReference>
<keyword evidence="1" id="KW-0472">Membrane</keyword>
<dbReference type="OrthoDB" id="290122at2"/>
<organism evidence="8 9">
    <name type="scientific">Chromohalobacter israelensis (strain ATCC BAA-138 / DSM 3043 / CIP 106854 / NCIMB 13768 / 1H11)</name>
    <name type="common">Chromohalobacter salexigens</name>
    <dbReference type="NCBI Taxonomy" id="290398"/>
    <lineage>
        <taxon>Bacteria</taxon>
        <taxon>Pseudomonadati</taxon>
        <taxon>Pseudomonadota</taxon>
        <taxon>Gammaproteobacteria</taxon>
        <taxon>Oceanospirillales</taxon>
        <taxon>Halomonadaceae</taxon>
        <taxon>Chromohalobacter</taxon>
    </lineage>
</organism>
<dbReference type="GeneID" id="95335847"/>
<dbReference type="EMBL" id="CP000285">
    <property type="protein sequence ID" value="ABE60496.1"/>
    <property type="molecule type" value="Genomic_DNA"/>
</dbReference>
<evidence type="ECO:0000259" key="6">
    <source>
        <dbReference type="Pfam" id="PF08479"/>
    </source>
</evidence>
<keyword evidence="1" id="KW-1134">Transmembrane beta strand</keyword>
<dbReference type="InterPro" id="IPR035251">
    <property type="entry name" value="ShlB_POTRA"/>
</dbReference>
<protein>
    <submittedName>
        <fullName evidence="8">Hemolysin activator HlyB</fullName>
    </submittedName>
</protein>
<dbReference type="Gene3D" id="3.10.20.310">
    <property type="entry name" value="membrane protein fhac"/>
    <property type="match status" value="1"/>
</dbReference>
<reference evidence="8 9" key="1">
    <citation type="journal article" date="2011" name="Stand. Genomic Sci.">
        <title>Complete genome sequence of the halophilic and highly halotolerant Chromohalobacter salexigens type strain (1H11(T)).</title>
        <authorList>
            <person name="Copeland A."/>
            <person name="O'Connor K."/>
            <person name="Lucas S."/>
            <person name="Lapidus A."/>
            <person name="Berry K.W."/>
            <person name="Detter J.C."/>
            <person name="Del Rio T.G."/>
            <person name="Hammon N."/>
            <person name="Dalin E."/>
            <person name="Tice H."/>
            <person name="Pitluck S."/>
            <person name="Bruce D."/>
            <person name="Goodwin L."/>
            <person name="Han C."/>
            <person name="Tapia R."/>
            <person name="Saunders E."/>
            <person name="Schmutz J."/>
            <person name="Brettin T."/>
            <person name="Larimer F."/>
            <person name="Land M."/>
            <person name="Hauser L."/>
            <person name="Vargas C."/>
            <person name="Nieto J.J."/>
            <person name="Kyrpides N.C."/>
            <person name="Ivanova N."/>
            <person name="Goker M."/>
            <person name="Klenk H.P."/>
            <person name="Csonka L.N."/>
            <person name="Woyke T."/>
        </authorList>
    </citation>
    <scope>NUCLEOTIDE SEQUENCE [LARGE SCALE GENOMIC DNA]</scope>
    <source>
        <strain evidence="9">ATCC BAA-138 / DSM 3043 / CIP 106854 / NCIMB 13768 / 1H11</strain>
    </source>
</reference>
<dbReference type="GO" id="GO:0008320">
    <property type="term" value="F:protein transmembrane transporter activity"/>
    <property type="evidence" value="ECO:0007669"/>
    <property type="project" value="TreeGrafter"/>
</dbReference>
<dbReference type="InterPro" id="IPR027282">
    <property type="entry name" value="TPS"/>
</dbReference>
<evidence type="ECO:0000256" key="2">
    <source>
        <dbReference type="ARBA" id="ARBA00022692"/>
    </source>
</evidence>
<dbReference type="Pfam" id="PF03865">
    <property type="entry name" value="ShlB"/>
    <property type="match status" value="1"/>
</dbReference>
<accession>Q1QSR2</accession>
<evidence type="ECO:0000313" key="8">
    <source>
        <dbReference type="EMBL" id="ABE60496.1"/>
    </source>
</evidence>
<dbReference type="AlphaFoldDB" id="Q1QSR2"/>
<evidence type="ECO:0000256" key="1">
    <source>
        <dbReference type="ARBA" id="ARBA00022452"/>
    </source>
</evidence>
<dbReference type="STRING" id="290398.Csal_3152"/>
<dbReference type="GO" id="GO:0046819">
    <property type="term" value="P:protein secretion by the type V secretion system"/>
    <property type="evidence" value="ECO:0007669"/>
    <property type="project" value="TreeGrafter"/>
</dbReference>
<evidence type="ECO:0000259" key="7">
    <source>
        <dbReference type="Pfam" id="PF17287"/>
    </source>
</evidence>
<dbReference type="PANTHER" id="PTHR34597">
    <property type="entry name" value="SLR1661 PROTEIN"/>
    <property type="match status" value="1"/>
</dbReference>
<dbReference type="Proteomes" id="UP000000239">
    <property type="component" value="Chromosome"/>
</dbReference>
<evidence type="ECO:0000256" key="4">
    <source>
        <dbReference type="SAM" id="SignalP"/>
    </source>
</evidence>